<reference evidence="5" key="1">
    <citation type="journal article" date="2023" name="Mol. Biol. Evol.">
        <title>Third-Generation Sequencing Reveals the Adaptive Role of the Epigenome in Three Deep-Sea Polychaetes.</title>
        <authorList>
            <person name="Perez M."/>
            <person name="Aroh O."/>
            <person name="Sun Y."/>
            <person name="Lan Y."/>
            <person name="Juniper S.K."/>
            <person name="Young C.R."/>
            <person name="Angers B."/>
            <person name="Qian P.Y."/>
        </authorList>
    </citation>
    <scope>NUCLEOTIDE SEQUENCE</scope>
    <source>
        <strain evidence="5">R07B-5</strain>
    </source>
</reference>
<feature type="domain" description="EF-hand" evidence="4">
    <location>
        <begin position="99"/>
        <end position="134"/>
    </location>
</feature>
<dbReference type="GO" id="GO:0005509">
    <property type="term" value="F:calcium ion binding"/>
    <property type="evidence" value="ECO:0007669"/>
    <property type="project" value="InterPro"/>
</dbReference>
<feature type="domain" description="EF-hand" evidence="4">
    <location>
        <begin position="63"/>
        <end position="98"/>
    </location>
</feature>
<keyword evidence="1" id="KW-0479">Metal-binding</keyword>
<dbReference type="Pfam" id="PF13202">
    <property type="entry name" value="EF-hand_5"/>
    <property type="match status" value="1"/>
</dbReference>
<dbReference type="Proteomes" id="UP001209878">
    <property type="component" value="Unassembled WGS sequence"/>
</dbReference>
<dbReference type="PANTHER" id="PTHR34524:SF6">
    <property type="entry name" value="CALCYPHOSINE LIKE"/>
    <property type="match status" value="1"/>
</dbReference>
<evidence type="ECO:0000256" key="1">
    <source>
        <dbReference type="ARBA" id="ARBA00022723"/>
    </source>
</evidence>
<dbReference type="CDD" id="cd00051">
    <property type="entry name" value="EFh"/>
    <property type="match status" value="1"/>
</dbReference>
<keyword evidence="3" id="KW-0106">Calcium</keyword>
<dbReference type="PROSITE" id="PS50222">
    <property type="entry name" value="EF_HAND_2"/>
    <property type="match status" value="2"/>
</dbReference>
<keyword evidence="2" id="KW-0677">Repeat</keyword>
<dbReference type="InterPro" id="IPR018247">
    <property type="entry name" value="EF_Hand_1_Ca_BS"/>
</dbReference>
<evidence type="ECO:0000256" key="2">
    <source>
        <dbReference type="ARBA" id="ARBA00022737"/>
    </source>
</evidence>
<gene>
    <name evidence="5" type="ORF">NP493_264g03012</name>
</gene>
<accession>A0AAD9NXQ8</accession>
<evidence type="ECO:0000313" key="6">
    <source>
        <dbReference type="Proteomes" id="UP001209878"/>
    </source>
</evidence>
<dbReference type="AlphaFoldDB" id="A0AAD9NXQ8"/>
<keyword evidence="6" id="KW-1185">Reference proteome</keyword>
<name>A0AAD9NXQ8_RIDPI</name>
<dbReference type="InterPro" id="IPR011992">
    <property type="entry name" value="EF-hand-dom_pair"/>
</dbReference>
<dbReference type="SMART" id="SM00054">
    <property type="entry name" value="EFh"/>
    <property type="match status" value="3"/>
</dbReference>
<evidence type="ECO:0000256" key="3">
    <source>
        <dbReference type="ARBA" id="ARBA00022837"/>
    </source>
</evidence>
<evidence type="ECO:0000313" key="5">
    <source>
        <dbReference type="EMBL" id="KAK2184417.1"/>
    </source>
</evidence>
<dbReference type="Gene3D" id="1.10.238.10">
    <property type="entry name" value="EF-hand"/>
    <property type="match status" value="2"/>
</dbReference>
<dbReference type="SUPFAM" id="SSF47473">
    <property type="entry name" value="EF-hand"/>
    <property type="match status" value="1"/>
</dbReference>
<dbReference type="PROSITE" id="PS00018">
    <property type="entry name" value="EF_HAND_1"/>
    <property type="match status" value="2"/>
</dbReference>
<dbReference type="InterPro" id="IPR002048">
    <property type="entry name" value="EF_hand_dom"/>
</dbReference>
<sequence>MDSSDELVDCSAVIDSIRTQCLARGISGIKGLAVLFRRLDTDFSKAVILSEFVDGLSQYGVQLSTDDLHRVFHYLDKNRSGTVDFREFLLELAAPMPQCRVDVVNEAFNKMDVNKDGRIQMDDLKVTYHEHAERHPKYLSGEWDLETVLRSFLDTFDNPNDRDGVVTREEFLTYYAGVSCTIDDDCYFDLLMRSSWGLPEKRTATRGT</sequence>
<dbReference type="PANTHER" id="PTHR34524">
    <property type="entry name" value="CALCYPHOSIN"/>
    <property type="match status" value="1"/>
</dbReference>
<dbReference type="InterPro" id="IPR051581">
    <property type="entry name" value="Ca-bind"/>
</dbReference>
<evidence type="ECO:0000259" key="4">
    <source>
        <dbReference type="PROSITE" id="PS50222"/>
    </source>
</evidence>
<proteinExistence type="predicted"/>
<organism evidence="5 6">
    <name type="scientific">Ridgeia piscesae</name>
    <name type="common">Tubeworm</name>
    <dbReference type="NCBI Taxonomy" id="27915"/>
    <lineage>
        <taxon>Eukaryota</taxon>
        <taxon>Metazoa</taxon>
        <taxon>Spiralia</taxon>
        <taxon>Lophotrochozoa</taxon>
        <taxon>Annelida</taxon>
        <taxon>Polychaeta</taxon>
        <taxon>Sedentaria</taxon>
        <taxon>Canalipalpata</taxon>
        <taxon>Sabellida</taxon>
        <taxon>Siboglinidae</taxon>
        <taxon>Ridgeia</taxon>
    </lineage>
</organism>
<dbReference type="Pfam" id="PF13499">
    <property type="entry name" value="EF-hand_7"/>
    <property type="match status" value="1"/>
</dbReference>
<protein>
    <recommendedName>
        <fullName evidence="4">EF-hand domain-containing protein</fullName>
    </recommendedName>
</protein>
<comment type="caution">
    <text evidence="5">The sequence shown here is derived from an EMBL/GenBank/DDBJ whole genome shotgun (WGS) entry which is preliminary data.</text>
</comment>
<dbReference type="EMBL" id="JAODUO010000266">
    <property type="protein sequence ID" value="KAK2184417.1"/>
    <property type="molecule type" value="Genomic_DNA"/>
</dbReference>